<name>A0AAE4UEU4_MYCIT</name>
<sequence>MGGSTVSALEALLARHSIDITADEVLQELDSAFAAIPKTGAAPLSTMEAQFLRAHAGTGAAAVIAAWADDGERQSRTRAALREFADVISGSLSIKEAAAILGIDRSRVLRGITGKALWAFDLGGNRRIPGWQFLRGELLPGLAVIVPSIPAGASPVIVDMFIHAAQPDFGDRTPIEYLAGGGDALVVAGFIEDLARW</sequence>
<protein>
    <submittedName>
        <fullName evidence="1">Helix-turn-helix domain-containing protein</fullName>
    </submittedName>
</protein>
<dbReference type="RefSeq" id="WP_225324803.1">
    <property type="nucleotide sequence ID" value="NZ_JAEKMV010000017.1"/>
</dbReference>
<evidence type="ECO:0000313" key="2">
    <source>
        <dbReference type="Proteomes" id="UP001187143"/>
    </source>
</evidence>
<dbReference type="Proteomes" id="UP001187143">
    <property type="component" value="Unassembled WGS sequence"/>
</dbReference>
<reference evidence="1" key="1">
    <citation type="submission" date="2023-10" db="EMBL/GenBank/DDBJ databases">
        <title>Characterization and genome sequence of Mycobacterium intracellulare ABSURDO, a novel pathogenic isolate with three colony morphotypes that vary in growth and acid-fastness.</title>
        <authorList>
            <person name="Jude B.A."/>
            <person name="Robinson R.T."/>
        </authorList>
    </citation>
    <scope>NUCLEOTIDE SEQUENCE</scope>
    <source>
        <strain evidence="1">ABSURDO Component B</strain>
    </source>
</reference>
<accession>A0AAE4UEU4</accession>
<dbReference type="EMBL" id="JAWLLD010000019">
    <property type="protein sequence ID" value="MDV7014068.1"/>
    <property type="molecule type" value="Genomic_DNA"/>
</dbReference>
<organism evidence="1 2">
    <name type="scientific">Mycobacterium intracellulare</name>
    <dbReference type="NCBI Taxonomy" id="1767"/>
    <lineage>
        <taxon>Bacteria</taxon>
        <taxon>Bacillati</taxon>
        <taxon>Actinomycetota</taxon>
        <taxon>Actinomycetes</taxon>
        <taxon>Mycobacteriales</taxon>
        <taxon>Mycobacteriaceae</taxon>
        <taxon>Mycobacterium</taxon>
        <taxon>Mycobacterium avium complex (MAC)</taxon>
    </lineage>
</organism>
<dbReference type="AlphaFoldDB" id="A0AAE4UEU4"/>
<proteinExistence type="predicted"/>
<gene>
    <name evidence="1" type="ORF">R4F53_17420</name>
</gene>
<comment type="caution">
    <text evidence="1">The sequence shown here is derived from an EMBL/GenBank/DDBJ whole genome shotgun (WGS) entry which is preliminary data.</text>
</comment>
<evidence type="ECO:0000313" key="1">
    <source>
        <dbReference type="EMBL" id="MDV7014068.1"/>
    </source>
</evidence>